<evidence type="ECO:0000313" key="3">
    <source>
        <dbReference type="Proteomes" id="UP001153069"/>
    </source>
</evidence>
<sequence length="109" mass="11588">MVASKMPQPSSSTTVRYPAWMSQSNHSMAPRMMLSPASFSASSNHAAIFQGLHALSTSGGAALAGGRRSLLEILDDAIQLEENYSQAKKRKTTGDALQQAEDSSSSTQQ</sequence>
<evidence type="ECO:0000256" key="1">
    <source>
        <dbReference type="SAM" id="MobiDB-lite"/>
    </source>
</evidence>
<protein>
    <submittedName>
        <fullName evidence="2">Uncharacterized protein</fullName>
    </submittedName>
</protein>
<name>A0A9N8DUW6_9STRA</name>
<feature type="region of interest" description="Disordered" evidence="1">
    <location>
        <begin position="88"/>
        <end position="109"/>
    </location>
</feature>
<dbReference type="Proteomes" id="UP001153069">
    <property type="component" value="Unassembled WGS sequence"/>
</dbReference>
<gene>
    <name evidence="2" type="ORF">SEMRO_389_G132690.1</name>
</gene>
<keyword evidence="3" id="KW-1185">Reference proteome</keyword>
<comment type="caution">
    <text evidence="2">The sequence shown here is derived from an EMBL/GenBank/DDBJ whole genome shotgun (WGS) entry which is preliminary data.</text>
</comment>
<dbReference type="EMBL" id="CAICTM010000388">
    <property type="protein sequence ID" value="CAB9509432.1"/>
    <property type="molecule type" value="Genomic_DNA"/>
</dbReference>
<evidence type="ECO:0000313" key="2">
    <source>
        <dbReference type="EMBL" id="CAB9509432.1"/>
    </source>
</evidence>
<dbReference type="AlphaFoldDB" id="A0A9N8DUW6"/>
<reference evidence="2" key="1">
    <citation type="submission" date="2020-06" db="EMBL/GenBank/DDBJ databases">
        <authorList>
            <consortium name="Plant Systems Biology data submission"/>
        </authorList>
    </citation>
    <scope>NUCLEOTIDE SEQUENCE</scope>
    <source>
        <strain evidence="2">D6</strain>
    </source>
</reference>
<feature type="compositionally biased region" description="Polar residues" evidence="1">
    <location>
        <begin position="100"/>
        <end position="109"/>
    </location>
</feature>
<accession>A0A9N8DUW6</accession>
<proteinExistence type="predicted"/>
<organism evidence="2 3">
    <name type="scientific">Seminavis robusta</name>
    <dbReference type="NCBI Taxonomy" id="568900"/>
    <lineage>
        <taxon>Eukaryota</taxon>
        <taxon>Sar</taxon>
        <taxon>Stramenopiles</taxon>
        <taxon>Ochrophyta</taxon>
        <taxon>Bacillariophyta</taxon>
        <taxon>Bacillariophyceae</taxon>
        <taxon>Bacillariophycidae</taxon>
        <taxon>Naviculales</taxon>
        <taxon>Naviculaceae</taxon>
        <taxon>Seminavis</taxon>
    </lineage>
</organism>